<evidence type="ECO:0000313" key="3">
    <source>
        <dbReference type="Proteomes" id="UP000887013"/>
    </source>
</evidence>
<dbReference type="Proteomes" id="UP000887013">
    <property type="component" value="Unassembled WGS sequence"/>
</dbReference>
<gene>
    <name evidence="2" type="ORF">NPIL_228241</name>
</gene>
<dbReference type="EMBL" id="BMAW01052554">
    <property type="protein sequence ID" value="GFS86226.1"/>
    <property type="molecule type" value="Genomic_DNA"/>
</dbReference>
<sequence length="128" mass="14558">MRQKRILQFFLTLFHRFDSISSKGIGPGESKTAGNKRNAEERGHKTAINQLLRDELPKQSHSIAYSKPSKSSDLSNCTNETARVLPNSSNVERFSLFKIDSTYECQEDEKKKNKYSCDISKVTENPSI</sequence>
<organism evidence="2 3">
    <name type="scientific">Nephila pilipes</name>
    <name type="common">Giant wood spider</name>
    <name type="synonym">Nephila maculata</name>
    <dbReference type="NCBI Taxonomy" id="299642"/>
    <lineage>
        <taxon>Eukaryota</taxon>
        <taxon>Metazoa</taxon>
        <taxon>Ecdysozoa</taxon>
        <taxon>Arthropoda</taxon>
        <taxon>Chelicerata</taxon>
        <taxon>Arachnida</taxon>
        <taxon>Araneae</taxon>
        <taxon>Araneomorphae</taxon>
        <taxon>Entelegynae</taxon>
        <taxon>Araneoidea</taxon>
        <taxon>Nephilidae</taxon>
        <taxon>Nephila</taxon>
    </lineage>
</organism>
<dbReference type="AlphaFoldDB" id="A0A8X6MZQ2"/>
<proteinExistence type="predicted"/>
<accession>A0A8X6MZQ2</accession>
<name>A0A8X6MZQ2_NEPPI</name>
<keyword evidence="3" id="KW-1185">Reference proteome</keyword>
<protein>
    <submittedName>
        <fullName evidence="2">Uncharacterized protein</fullName>
    </submittedName>
</protein>
<evidence type="ECO:0000256" key="1">
    <source>
        <dbReference type="SAM" id="MobiDB-lite"/>
    </source>
</evidence>
<feature type="region of interest" description="Disordered" evidence="1">
    <location>
        <begin position="20"/>
        <end position="43"/>
    </location>
</feature>
<reference evidence="2" key="1">
    <citation type="submission" date="2020-08" db="EMBL/GenBank/DDBJ databases">
        <title>Multicomponent nature underlies the extraordinary mechanical properties of spider dragline silk.</title>
        <authorList>
            <person name="Kono N."/>
            <person name="Nakamura H."/>
            <person name="Mori M."/>
            <person name="Yoshida Y."/>
            <person name="Ohtoshi R."/>
            <person name="Malay A.D."/>
            <person name="Moran D.A.P."/>
            <person name="Tomita M."/>
            <person name="Numata K."/>
            <person name="Arakawa K."/>
        </authorList>
    </citation>
    <scope>NUCLEOTIDE SEQUENCE</scope>
</reference>
<evidence type="ECO:0000313" key="2">
    <source>
        <dbReference type="EMBL" id="GFS86226.1"/>
    </source>
</evidence>
<comment type="caution">
    <text evidence="2">The sequence shown here is derived from an EMBL/GenBank/DDBJ whole genome shotgun (WGS) entry which is preliminary data.</text>
</comment>
<dbReference type="OrthoDB" id="6421119at2759"/>